<organism evidence="1 2">
    <name type="scientific">Parnassius mnemosyne</name>
    <name type="common">clouded apollo</name>
    <dbReference type="NCBI Taxonomy" id="213953"/>
    <lineage>
        <taxon>Eukaryota</taxon>
        <taxon>Metazoa</taxon>
        <taxon>Ecdysozoa</taxon>
        <taxon>Arthropoda</taxon>
        <taxon>Hexapoda</taxon>
        <taxon>Insecta</taxon>
        <taxon>Pterygota</taxon>
        <taxon>Neoptera</taxon>
        <taxon>Endopterygota</taxon>
        <taxon>Lepidoptera</taxon>
        <taxon>Glossata</taxon>
        <taxon>Ditrysia</taxon>
        <taxon>Papilionoidea</taxon>
        <taxon>Papilionidae</taxon>
        <taxon>Parnassiinae</taxon>
        <taxon>Parnassini</taxon>
        <taxon>Parnassius</taxon>
        <taxon>Driopa</taxon>
    </lineage>
</organism>
<sequence>MAGTVPYSSTNVAARTYSAVNVITSTTSGSQITSPSAPYTSYQISIPPRTNYNKPHTASSCTQNISYNTINRARAPVTQPTPPRTSTSAAIPIHHGSQNCNQYVMDIFPTRKLLPSISLIFR</sequence>
<reference evidence="1 2" key="1">
    <citation type="submission" date="2023-11" db="EMBL/GenBank/DDBJ databases">
        <authorList>
            <person name="Hedman E."/>
            <person name="Englund M."/>
            <person name="Stromberg M."/>
            <person name="Nyberg Akerstrom W."/>
            <person name="Nylinder S."/>
            <person name="Jareborg N."/>
            <person name="Kallberg Y."/>
            <person name="Kronander E."/>
        </authorList>
    </citation>
    <scope>NUCLEOTIDE SEQUENCE [LARGE SCALE GENOMIC DNA]</scope>
</reference>
<name>A0AAV1L1S6_9NEOP</name>
<proteinExistence type="predicted"/>
<comment type="caution">
    <text evidence="1">The sequence shown here is derived from an EMBL/GenBank/DDBJ whole genome shotgun (WGS) entry which is preliminary data.</text>
</comment>
<keyword evidence="2" id="KW-1185">Reference proteome</keyword>
<evidence type="ECO:0000313" key="2">
    <source>
        <dbReference type="Proteomes" id="UP001314205"/>
    </source>
</evidence>
<protein>
    <submittedName>
        <fullName evidence="1">Uncharacterized protein</fullName>
    </submittedName>
</protein>
<dbReference type="Proteomes" id="UP001314205">
    <property type="component" value="Unassembled WGS sequence"/>
</dbReference>
<gene>
    <name evidence="1" type="ORF">PARMNEM_LOCUS8979</name>
</gene>
<dbReference type="AlphaFoldDB" id="A0AAV1L1S6"/>
<dbReference type="EMBL" id="CAVLGL010000082">
    <property type="protein sequence ID" value="CAK1588327.1"/>
    <property type="molecule type" value="Genomic_DNA"/>
</dbReference>
<evidence type="ECO:0000313" key="1">
    <source>
        <dbReference type="EMBL" id="CAK1588327.1"/>
    </source>
</evidence>
<accession>A0AAV1L1S6</accession>